<proteinExistence type="predicted"/>
<accession>A0A8S1JVW2</accession>
<comment type="caution">
    <text evidence="1">The sequence shown here is derived from an EMBL/GenBank/DDBJ whole genome shotgun (WGS) entry which is preliminary data.</text>
</comment>
<name>A0A8S1JVW2_PARPR</name>
<protein>
    <submittedName>
        <fullName evidence="1">Uncharacterized protein</fullName>
    </submittedName>
</protein>
<dbReference type="Proteomes" id="UP000688137">
    <property type="component" value="Unassembled WGS sequence"/>
</dbReference>
<dbReference type="EMBL" id="CAJJDM010000004">
    <property type="protein sequence ID" value="CAD8044556.1"/>
    <property type="molecule type" value="Genomic_DNA"/>
</dbReference>
<dbReference type="OMA" id="FCETRWQ"/>
<gene>
    <name evidence="1" type="ORF">PPRIM_AZ9-3.1.T0080120</name>
</gene>
<evidence type="ECO:0000313" key="1">
    <source>
        <dbReference type="EMBL" id="CAD8044556.1"/>
    </source>
</evidence>
<organism evidence="1 2">
    <name type="scientific">Paramecium primaurelia</name>
    <dbReference type="NCBI Taxonomy" id="5886"/>
    <lineage>
        <taxon>Eukaryota</taxon>
        <taxon>Sar</taxon>
        <taxon>Alveolata</taxon>
        <taxon>Ciliophora</taxon>
        <taxon>Intramacronucleata</taxon>
        <taxon>Oligohymenophorea</taxon>
        <taxon>Peniculida</taxon>
        <taxon>Parameciidae</taxon>
        <taxon>Paramecium</taxon>
    </lineage>
</organism>
<reference evidence="1" key="1">
    <citation type="submission" date="2021-01" db="EMBL/GenBank/DDBJ databases">
        <authorList>
            <consortium name="Genoscope - CEA"/>
            <person name="William W."/>
        </authorList>
    </citation>
    <scope>NUCLEOTIDE SEQUENCE</scope>
</reference>
<sequence length="276" mass="32730">MSESSLSQKDFYELKHVRTLKDNSSKFSQQKKQTQFYLNQAMLEKEYIKTDLSCDCTECGKCSQFSETIKKQYPFCETRWQKRKRILKRFKAAINAIIFILSYKVEAIKKFRKRMHILRAVRNLTTLKKSQITASTHLQPQPMISIPHSRQSQRIKTTPDEETFLHHIVNSAREPRKSQVSQYMNKMLKDVIPKSEVHLKPLSYLNQKKIQQNNVKSITQASFSQHNYSQVTSNLQKYTTLHLEQIMNNQYKMNNKDLLKLIDSLKVRHRIIRCKK</sequence>
<keyword evidence="2" id="KW-1185">Reference proteome</keyword>
<dbReference type="AlphaFoldDB" id="A0A8S1JVW2"/>
<evidence type="ECO:0000313" key="2">
    <source>
        <dbReference type="Proteomes" id="UP000688137"/>
    </source>
</evidence>